<dbReference type="Proteomes" id="UP000295244">
    <property type="component" value="Unassembled WGS sequence"/>
</dbReference>
<proteinExistence type="predicted"/>
<reference evidence="1 2" key="1">
    <citation type="submission" date="2019-03" db="EMBL/GenBank/DDBJ databases">
        <title>Whole genome sequence of a novel Rubrobacter taiwanensis strain, isolated from Yellowstone National Park.</title>
        <authorList>
            <person name="Freed S."/>
            <person name="Ramaley R.F."/>
            <person name="Kyndt J.A."/>
        </authorList>
    </citation>
    <scope>NUCLEOTIDE SEQUENCE [LARGE SCALE GENOMIC DNA]</scope>
    <source>
        <strain evidence="1 2">Yellowstone</strain>
    </source>
</reference>
<dbReference type="EMBL" id="SKBU01000018">
    <property type="protein sequence ID" value="TCJ16127.1"/>
    <property type="molecule type" value="Genomic_DNA"/>
</dbReference>
<dbReference type="SUPFAM" id="SSF52540">
    <property type="entry name" value="P-loop containing nucleoside triphosphate hydrolases"/>
    <property type="match status" value="1"/>
</dbReference>
<dbReference type="PANTHER" id="PTHR33477">
    <property type="entry name" value="P-LOOP NTPASE DOMAIN-CONTAINING PROTEIN LPA1 HOMOLOG 1"/>
    <property type="match status" value="1"/>
</dbReference>
<dbReference type="AlphaFoldDB" id="A0A4R1BG60"/>
<dbReference type="Pfam" id="PF13238">
    <property type="entry name" value="AAA_18"/>
    <property type="match status" value="1"/>
</dbReference>
<evidence type="ECO:0000313" key="2">
    <source>
        <dbReference type="Proteomes" id="UP000295244"/>
    </source>
</evidence>
<sequence length="313" mass="35340">MEFPANRPDLPDILVEEDLGSEDTPRELQFFSRGIMTQSLMRLGLPPERALELVLSIKSELQERGIKRIPHSRLRRMILERLEDLEPEEARYPDRFRYLEEQGGALVVLIGGTTGSGKTTVAVKVAHRLGIEHVVGTDSLREALRSAISPGIAPALHESSYTAWQTLAKFAGDGPEVQRMGFLEHARPVATGINGLLRRARAEDVRIVIEGVHVVPSLLEDTFREAPNVMMAVVNVPDEEEHRERFQSRSYEKSLRKSAAEYLKHFPAIREIHDFIAEDAQKHGFPVIDSRDPERAAALIIERLWRRILAADL</sequence>
<dbReference type="RefSeq" id="WP_132691722.1">
    <property type="nucleotide sequence ID" value="NZ_SKBU01000018.1"/>
</dbReference>
<protein>
    <recommendedName>
        <fullName evidence="3">2-phosphoglycerate kinase</fullName>
    </recommendedName>
</protein>
<evidence type="ECO:0008006" key="3">
    <source>
        <dbReference type="Google" id="ProtNLM"/>
    </source>
</evidence>
<gene>
    <name evidence="1" type="ORF">E0L93_10635</name>
</gene>
<organism evidence="1 2">
    <name type="scientific">Rubrobacter taiwanensis</name>
    <dbReference type="NCBI Taxonomy" id="185139"/>
    <lineage>
        <taxon>Bacteria</taxon>
        <taxon>Bacillati</taxon>
        <taxon>Actinomycetota</taxon>
        <taxon>Rubrobacteria</taxon>
        <taxon>Rubrobacterales</taxon>
        <taxon>Rubrobacteraceae</taxon>
        <taxon>Rubrobacter</taxon>
    </lineage>
</organism>
<dbReference type="PANTHER" id="PTHR33477:SF3">
    <property type="entry name" value="P-LOOP NTPASE DOMAIN-CONTAINING PROTEIN LPA1 HOMOLOG 1"/>
    <property type="match status" value="1"/>
</dbReference>
<dbReference type="OrthoDB" id="10746at2"/>
<dbReference type="InterPro" id="IPR027417">
    <property type="entry name" value="P-loop_NTPase"/>
</dbReference>
<comment type="caution">
    <text evidence="1">The sequence shown here is derived from an EMBL/GenBank/DDBJ whole genome shotgun (WGS) entry which is preliminary data.</text>
</comment>
<dbReference type="Gene3D" id="3.40.50.300">
    <property type="entry name" value="P-loop containing nucleotide triphosphate hydrolases"/>
    <property type="match status" value="1"/>
</dbReference>
<keyword evidence="2" id="KW-1185">Reference proteome</keyword>
<accession>A0A4R1BG60</accession>
<name>A0A4R1BG60_9ACTN</name>
<evidence type="ECO:0000313" key="1">
    <source>
        <dbReference type="EMBL" id="TCJ16127.1"/>
    </source>
</evidence>